<evidence type="ECO:0000313" key="2">
    <source>
        <dbReference type="EMBL" id="NXQ23191.1"/>
    </source>
</evidence>
<dbReference type="AlphaFoldDB" id="A0A852G5L6"/>
<accession>A0A852G5L6</accession>
<feature type="non-terminal residue" evidence="2">
    <location>
        <position position="1"/>
    </location>
</feature>
<feature type="non-terminal residue" evidence="2">
    <location>
        <position position="113"/>
    </location>
</feature>
<reference evidence="2" key="1">
    <citation type="submission" date="2019-09" db="EMBL/GenBank/DDBJ databases">
        <title>Bird 10,000 Genomes (B10K) Project - Family phase.</title>
        <authorList>
            <person name="Zhang G."/>
        </authorList>
    </citation>
    <scope>NUCLEOTIDE SEQUENCE</scope>
    <source>
        <strain evidence="2">B10K-DU-002-52</strain>
        <tissue evidence="2">Muscle</tissue>
    </source>
</reference>
<dbReference type="Proteomes" id="UP000629713">
    <property type="component" value="Unassembled WGS sequence"/>
</dbReference>
<gene>
    <name evidence="2" type="primary">Ugt1a1_4</name>
    <name evidence="2" type="ORF">PEUTAE_R15363</name>
</gene>
<evidence type="ECO:0000256" key="1">
    <source>
        <dbReference type="ARBA" id="ARBA00022679"/>
    </source>
</evidence>
<dbReference type="EMBL" id="WBNO01037280">
    <property type="protein sequence ID" value="NXQ23191.1"/>
    <property type="molecule type" value="Genomic_DNA"/>
</dbReference>
<dbReference type="Pfam" id="PF00201">
    <property type="entry name" value="UDPGT"/>
    <property type="match status" value="1"/>
</dbReference>
<sequence>VPTDGSHWLSMREVVDVMGQKGHEVVVMAPEVTLYINPSKNFVMKVYSGPITQEETERDFKEFLDTSFEEGYFLERFLKLYQHIKRLGNLSVSSCEHHLQNREIMNYLEESKF</sequence>
<dbReference type="GO" id="GO:0008194">
    <property type="term" value="F:UDP-glycosyltransferase activity"/>
    <property type="evidence" value="ECO:0007669"/>
    <property type="project" value="InterPro"/>
</dbReference>
<dbReference type="InterPro" id="IPR002213">
    <property type="entry name" value="UDP_glucos_trans"/>
</dbReference>
<keyword evidence="1 2" id="KW-0808">Transferase</keyword>
<name>A0A852G5L6_PEUTA</name>
<evidence type="ECO:0000313" key="3">
    <source>
        <dbReference type="Proteomes" id="UP000629713"/>
    </source>
</evidence>
<organism evidence="2 3">
    <name type="scientific">Peucedramus taeniatus</name>
    <name type="common">Olive warbler</name>
    <dbReference type="NCBI Taxonomy" id="135441"/>
    <lineage>
        <taxon>Eukaryota</taxon>
        <taxon>Metazoa</taxon>
        <taxon>Chordata</taxon>
        <taxon>Craniata</taxon>
        <taxon>Vertebrata</taxon>
        <taxon>Euteleostomi</taxon>
        <taxon>Archelosauria</taxon>
        <taxon>Archosauria</taxon>
        <taxon>Dinosauria</taxon>
        <taxon>Saurischia</taxon>
        <taxon>Theropoda</taxon>
        <taxon>Coelurosauria</taxon>
        <taxon>Aves</taxon>
        <taxon>Neognathae</taxon>
        <taxon>Neoaves</taxon>
        <taxon>Telluraves</taxon>
        <taxon>Australaves</taxon>
        <taxon>Passeriformes</taxon>
        <taxon>Passeroidea</taxon>
        <taxon>Fringillidae</taxon>
        <taxon>Peucedraminae</taxon>
        <taxon>Peucedramus</taxon>
    </lineage>
</organism>
<protein>
    <submittedName>
        <fullName evidence="2">UD11 glucuronosyltransferase</fullName>
    </submittedName>
</protein>
<keyword evidence="3" id="KW-1185">Reference proteome</keyword>
<proteinExistence type="predicted"/>
<comment type="caution">
    <text evidence="2">The sequence shown here is derived from an EMBL/GenBank/DDBJ whole genome shotgun (WGS) entry which is preliminary data.</text>
</comment>